<evidence type="ECO:0000259" key="4">
    <source>
        <dbReference type="Pfam" id="PF00135"/>
    </source>
</evidence>
<dbReference type="PROSITE" id="PS00122">
    <property type="entry name" value="CARBOXYLESTERASE_B_1"/>
    <property type="match status" value="1"/>
</dbReference>
<dbReference type="EC" id="3.1.1.-" evidence="3"/>
<name>A0A6G1HDI7_9PEZI</name>
<proteinExistence type="inferred from homology"/>
<evidence type="ECO:0000313" key="5">
    <source>
        <dbReference type="EMBL" id="KAF1990998.1"/>
    </source>
</evidence>
<comment type="similarity">
    <text evidence="1 3">Belongs to the type-B carboxylesterase/lipase family.</text>
</comment>
<accession>A0A6G1HDI7</accession>
<evidence type="ECO:0000313" key="6">
    <source>
        <dbReference type="Proteomes" id="UP000800041"/>
    </source>
</evidence>
<dbReference type="SUPFAM" id="SSF53474">
    <property type="entry name" value="alpha/beta-Hydrolases"/>
    <property type="match status" value="1"/>
</dbReference>
<reference evidence="5" key="1">
    <citation type="journal article" date="2020" name="Stud. Mycol.">
        <title>101 Dothideomycetes genomes: a test case for predicting lifestyles and emergence of pathogens.</title>
        <authorList>
            <person name="Haridas S."/>
            <person name="Albert R."/>
            <person name="Binder M."/>
            <person name="Bloem J."/>
            <person name="Labutti K."/>
            <person name="Salamov A."/>
            <person name="Andreopoulos B."/>
            <person name="Baker S."/>
            <person name="Barry K."/>
            <person name="Bills G."/>
            <person name="Bluhm B."/>
            <person name="Cannon C."/>
            <person name="Castanera R."/>
            <person name="Culley D."/>
            <person name="Daum C."/>
            <person name="Ezra D."/>
            <person name="Gonzalez J."/>
            <person name="Henrissat B."/>
            <person name="Kuo A."/>
            <person name="Liang C."/>
            <person name="Lipzen A."/>
            <person name="Lutzoni F."/>
            <person name="Magnuson J."/>
            <person name="Mondo S."/>
            <person name="Nolan M."/>
            <person name="Ohm R."/>
            <person name="Pangilinan J."/>
            <person name="Park H.-J."/>
            <person name="Ramirez L."/>
            <person name="Alfaro M."/>
            <person name="Sun H."/>
            <person name="Tritt A."/>
            <person name="Yoshinaga Y."/>
            <person name="Zwiers L.-H."/>
            <person name="Turgeon B."/>
            <person name="Goodwin S."/>
            <person name="Spatafora J."/>
            <person name="Crous P."/>
            <person name="Grigoriev I."/>
        </authorList>
    </citation>
    <scope>NUCLEOTIDE SEQUENCE</scope>
    <source>
        <strain evidence="5">CBS 113979</strain>
    </source>
</reference>
<dbReference type="Proteomes" id="UP000800041">
    <property type="component" value="Unassembled WGS sequence"/>
</dbReference>
<feature type="domain" description="Carboxylesterase type B" evidence="4">
    <location>
        <begin position="71"/>
        <end position="412"/>
    </location>
</feature>
<dbReference type="PANTHER" id="PTHR11559">
    <property type="entry name" value="CARBOXYLESTERASE"/>
    <property type="match status" value="1"/>
</dbReference>
<dbReference type="OrthoDB" id="408631at2759"/>
<keyword evidence="3" id="KW-0732">Signal</keyword>
<dbReference type="EMBL" id="ML977140">
    <property type="protein sequence ID" value="KAF1990998.1"/>
    <property type="molecule type" value="Genomic_DNA"/>
</dbReference>
<dbReference type="InterPro" id="IPR050309">
    <property type="entry name" value="Type-B_Carboxylest/Lipase"/>
</dbReference>
<evidence type="ECO:0000256" key="2">
    <source>
        <dbReference type="ARBA" id="ARBA00022801"/>
    </source>
</evidence>
<gene>
    <name evidence="5" type="ORF">K402DRAFT_168793</name>
</gene>
<dbReference type="AlphaFoldDB" id="A0A6G1HDI7"/>
<dbReference type="InterPro" id="IPR002018">
    <property type="entry name" value="CarbesteraseB"/>
</dbReference>
<keyword evidence="2 3" id="KW-0378">Hydrolase</keyword>
<evidence type="ECO:0000256" key="1">
    <source>
        <dbReference type="ARBA" id="ARBA00005964"/>
    </source>
</evidence>
<keyword evidence="6" id="KW-1185">Reference proteome</keyword>
<dbReference type="InterPro" id="IPR019826">
    <property type="entry name" value="Carboxylesterase_B_AS"/>
</dbReference>
<organism evidence="5 6">
    <name type="scientific">Aulographum hederae CBS 113979</name>
    <dbReference type="NCBI Taxonomy" id="1176131"/>
    <lineage>
        <taxon>Eukaryota</taxon>
        <taxon>Fungi</taxon>
        <taxon>Dikarya</taxon>
        <taxon>Ascomycota</taxon>
        <taxon>Pezizomycotina</taxon>
        <taxon>Dothideomycetes</taxon>
        <taxon>Pleosporomycetidae</taxon>
        <taxon>Aulographales</taxon>
        <taxon>Aulographaceae</taxon>
    </lineage>
</organism>
<feature type="signal peptide" evidence="3">
    <location>
        <begin position="1"/>
        <end position="35"/>
    </location>
</feature>
<evidence type="ECO:0000256" key="3">
    <source>
        <dbReference type="RuleBase" id="RU361235"/>
    </source>
</evidence>
<dbReference type="Pfam" id="PF00135">
    <property type="entry name" value="COesterase"/>
    <property type="match status" value="1"/>
</dbReference>
<feature type="chain" id="PRO_5026375512" description="Carboxylic ester hydrolase" evidence="3">
    <location>
        <begin position="36"/>
        <end position="681"/>
    </location>
</feature>
<dbReference type="GO" id="GO:0016787">
    <property type="term" value="F:hydrolase activity"/>
    <property type="evidence" value="ECO:0007669"/>
    <property type="project" value="UniProtKB-KW"/>
</dbReference>
<dbReference type="InterPro" id="IPR029058">
    <property type="entry name" value="AB_hydrolase_fold"/>
</dbReference>
<dbReference type="Gene3D" id="3.40.50.1820">
    <property type="entry name" value="alpha/beta hydrolase"/>
    <property type="match status" value="1"/>
</dbReference>
<sequence length="681" mass="73460">MGLFPARIRHTGNFDILSFLFLLVLLLSELPITTAKPISLRSLLGRGGDFEGRSRKRQIGTATSTSRARKEVDLGYATYRGRENTTSGLIEFRGIRYARPPLGELRWQLPQPPEDDGVVEADRIPFQCPQAPNSDDGLEDLQIRIEEAGEIPMSEDCLFLSVTTPINATKLPVFFYIHGGGYGQGNADYDFTQFLNTNDNGFVAVAIQYRLGAFGFLSSDEVSRFGIPNAGLRDQLFALEWVQKHIHLFGGDPSRVTISGVSAGAGSVMLLDMAFGGTLGTRLFQNAIASSPYLPTQYPSSGFLPSQSYYAFAAAAGCPADAAYGNINDTTIFRCLVAQDSSTLIAASQNVTVSGNYGTWAFLPVTDGDVVRELPSRQLAERKVNARNMLVGNNAEEGLYFVPQNINSESRFQAWLNKTLPLLPASSPGRAALLTAYPYLGTSPRYATPGDSSYFSSPDPDSPPPIQPLPLPLIQTALSTSATASGHQQRANNLYAETTFVCPSYWLADAHTSPTGDSKAWKYQYSVPAALHGADIAATFGPASENQGPGFLRAFMRVWGGFVVRGVPGVGGEYWDGAGSADPRKLNPATDWPVWGAPLGSGGGFGAGGGGRHFMMLNLNQTGGEPKEKVEETVYGNVTYIENVGEGLRNRFRVVDAVAWEGGRGGRCEVWRGLGEVVPER</sequence>
<protein>
    <recommendedName>
        <fullName evidence="3">Carboxylic ester hydrolase</fullName>
        <ecNumber evidence="3">3.1.1.-</ecNumber>
    </recommendedName>
</protein>